<dbReference type="Proteomes" id="UP000523007">
    <property type="component" value="Unassembled WGS sequence"/>
</dbReference>
<sequence>MTVSALAARVVVVVMVADPPHPVVLGVVVATDMVVYILGDRLTPQGAPLAWPLRHQGKHWWMFRSPLAFRAGDCWQETLVRWVCWAGPPRPCSQ</sequence>
<comment type="caution">
    <text evidence="1">The sequence shown here is derived from an EMBL/GenBank/DDBJ whole genome shotgun (WGS) entry which is preliminary data.</text>
</comment>
<organism evidence="1 2">
    <name type="scientific">Lipingzhangella halophila</name>
    <dbReference type="NCBI Taxonomy" id="1783352"/>
    <lineage>
        <taxon>Bacteria</taxon>
        <taxon>Bacillati</taxon>
        <taxon>Actinomycetota</taxon>
        <taxon>Actinomycetes</taxon>
        <taxon>Streptosporangiales</taxon>
        <taxon>Nocardiopsidaceae</taxon>
        <taxon>Lipingzhangella</taxon>
    </lineage>
</organism>
<accession>A0A7W7W184</accession>
<keyword evidence="2" id="KW-1185">Reference proteome</keyword>
<evidence type="ECO:0000313" key="1">
    <source>
        <dbReference type="EMBL" id="MBB4930672.1"/>
    </source>
</evidence>
<dbReference type="EMBL" id="JACHJT010000001">
    <property type="protein sequence ID" value="MBB4930672.1"/>
    <property type="molecule type" value="Genomic_DNA"/>
</dbReference>
<name>A0A7W7W184_9ACTN</name>
<dbReference type="RefSeq" id="WP_184576013.1">
    <property type="nucleotide sequence ID" value="NZ_JACHJT010000001.1"/>
</dbReference>
<evidence type="ECO:0000313" key="2">
    <source>
        <dbReference type="Proteomes" id="UP000523007"/>
    </source>
</evidence>
<proteinExistence type="predicted"/>
<gene>
    <name evidence="1" type="ORF">F4561_001492</name>
</gene>
<protein>
    <submittedName>
        <fullName evidence="1">Uncharacterized protein</fullName>
    </submittedName>
</protein>
<reference evidence="1 2" key="1">
    <citation type="submission" date="2020-08" db="EMBL/GenBank/DDBJ databases">
        <title>Sequencing the genomes of 1000 actinobacteria strains.</title>
        <authorList>
            <person name="Klenk H.-P."/>
        </authorList>
    </citation>
    <scope>NUCLEOTIDE SEQUENCE [LARGE SCALE GENOMIC DNA]</scope>
    <source>
        <strain evidence="1 2">DSM 102030</strain>
    </source>
</reference>
<dbReference type="AlphaFoldDB" id="A0A7W7W184"/>